<gene>
    <name evidence="1" type="ORF">DPRO_1289</name>
</gene>
<evidence type="ECO:0000313" key="1">
    <source>
        <dbReference type="EMBL" id="SOB58178.1"/>
    </source>
</evidence>
<proteinExistence type="predicted"/>
<dbReference type="AlphaFoldDB" id="A0A2C8F829"/>
<accession>A0A2C8F829</accession>
<dbReference type="Proteomes" id="UP000219215">
    <property type="component" value="Chromosome DPRO"/>
</dbReference>
<keyword evidence="2" id="KW-1185">Reference proteome</keyword>
<dbReference type="KEGG" id="pprf:DPRO_1289"/>
<name>A0A2C8F829_9BACT</name>
<evidence type="ECO:0000313" key="2">
    <source>
        <dbReference type="Proteomes" id="UP000219215"/>
    </source>
</evidence>
<organism evidence="1 2">
    <name type="scientific">Pseudodesulfovibrio profundus</name>
    <dbReference type="NCBI Taxonomy" id="57320"/>
    <lineage>
        <taxon>Bacteria</taxon>
        <taxon>Pseudomonadati</taxon>
        <taxon>Thermodesulfobacteriota</taxon>
        <taxon>Desulfovibrionia</taxon>
        <taxon>Desulfovibrionales</taxon>
        <taxon>Desulfovibrionaceae</taxon>
    </lineage>
</organism>
<protein>
    <submittedName>
        <fullName evidence="1">Uncharacterized protein</fullName>
    </submittedName>
</protein>
<sequence length="49" mass="5221">MSRTIAPSCIPYVNCAIVTTITDSYGPIAGMYSSTVLLLIVNIEEGDRA</sequence>
<reference evidence="2" key="1">
    <citation type="submission" date="2017-09" db="EMBL/GenBank/DDBJ databases">
        <authorList>
            <person name="Regsiter A."/>
            <person name="William W."/>
        </authorList>
    </citation>
    <scope>NUCLEOTIDE SEQUENCE [LARGE SCALE GENOMIC DNA]</scope>
    <source>
        <strain evidence="2">500-1</strain>
    </source>
</reference>
<dbReference type="EMBL" id="LT907975">
    <property type="protein sequence ID" value="SOB58178.1"/>
    <property type="molecule type" value="Genomic_DNA"/>
</dbReference>